<evidence type="ECO:0000259" key="7">
    <source>
        <dbReference type="Pfam" id="PF00081"/>
    </source>
</evidence>
<comment type="catalytic activity">
    <reaction evidence="6">
        <text>2 superoxide + 2 H(+) = H2O2 + O2</text>
        <dbReference type="Rhea" id="RHEA:20696"/>
        <dbReference type="ChEBI" id="CHEBI:15378"/>
        <dbReference type="ChEBI" id="CHEBI:15379"/>
        <dbReference type="ChEBI" id="CHEBI:16240"/>
        <dbReference type="ChEBI" id="CHEBI:18421"/>
        <dbReference type="EC" id="1.15.1.1"/>
    </reaction>
</comment>
<dbReference type="Pfam" id="PF02777">
    <property type="entry name" value="Sod_Fe_C"/>
    <property type="match status" value="1"/>
</dbReference>
<dbReference type="GO" id="GO:0004784">
    <property type="term" value="F:superoxide dismutase activity"/>
    <property type="evidence" value="ECO:0007669"/>
    <property type="project" value="UniProtKB-EC"/>
</dbReference>
<dbReference type="PRINTS" id="PR01703">
    <property type="entry name" value="MNSODISMTASE"/>
</dbReference>
<dbReference type="InterPro" id="IPR019832">
    <property type="entry name" value="Mn/Fe_SOD_C"/>
</dbReference>
<dbReference type="EC" id="1.15.1.1" evidence="2 6"/>
<comment type="similarity">
    <text evidence="1 6">Belongs to the iron/manganese superoxide dismutase family.</text>
</comment>
<dbReference type="InterPro" id="IPR019831">
    <property type="entry name" value="Mn/Fe_SOD_N"/>
</dbReference>
<evidence type="ECO:0000256" key="3">
    <source>
        <dbReference type="ARBA" id="ARBA00022723"/>
    </source>
</evidence>
<gene>
    <name evidence="9" type="ORF">P618_200092</name>
</gene>
<dbReference type="Proteomes" id="UP000019112">
    <property type="component" value="Unassembled WGS sequence"/>
</dbReference>
<protein>
    <recommendedName>
        <fullName evidence="2 6">Superoxide dismutase</fullName>
        <ecNumber evidence="2 6">1.15.1.1</ecNumber>
    </recommendedName>
</protein>
<evidence type="ECO:0000256" key="5">
    <source>
        <dbReference type="PIRSR" id="PIRSR000349-1"/>
    </source>
</evidence>
<dbReference type="PANTHER" id="PTHR42769:SF3">
    <property type="entry name" value="SUPEROXIDE DISMUTASE [FE] 2, CHLOROPLASTIC"/>
    <property type="match status" value="1"/>
</dbReference>
<comment type="function">
    <text evidence="6">Destroys radicals which are normally produced within the cells and which are toxic to biological systems.</text>
</comment>
<accession>W6TFD4</accession>
<dbReference type="PROSITE" id="PS00088">
    <property type="entry name" value="SOD_MN"/>
    <property type="match status" value="1"/>
</dbReference>
<dbReference type="InterPro" id="IPR036314">
    <property type="entry name" value="SOD_C_sf"/>
</dbReference>
<evidence type="ECO:0000313" key="10">
    <source>
        <dbReference type="Proteomes" id="UP000019112"/>
    </source>
</evidence>
<sequence>MFFLMTLPYEFCALEPVLSSKTLELHYSRHHKGYVEKTNELVLQNALYTDLSLGEVTQKSYDHKHWNIFNNSAQVIAHNFYWKSLTPCEELQNLKFGALRQHIENTFTSVEKMIEQWMCQGIAHFGSGWSWLIYNKKTNMLEITSTSNALLPWVESTDIYPLLTVDLWEHAYYVDYYNHRKTYLEKIFQCLNWNFAEQQYKHVHEYII</sequence>
<dbReference type="SUPFAM" id="SSF54719">
    <property type="entry name" value="Fe,Mn superoxide dismutase (SOD), C-terminal domain"/>
    <property type="match status" value="1"/>
</dbReference>
<evidence type="ECO:0000256" key="6">
    <source>
        <dbReference type="RuleBase" id="RU000414"/>
    </source>
</evidence>
<feature type="binding site" evidence="5">
    <location>
        <position position="26"/>
    </location>
    <ligand>
        <name>Mn(2+)</name>
        <dbReference type="ChEBI" id="CHEBI:29035"/>
    </ligand>
</feature>
<feature type="binding site" evidence="5">
    <location>
        <position position="166"/>
    </location>
    <ligand>
        <name>Mn(2+)</name>
        <dbReference type="ChEBI" id="CHEBI:29035"/>
    </ligand>
</feature>
<reference evidence="9 10" key="1">
    <citation type="journal article" date="2014" name="FEMS Microbiol. Lett.">
        <title>Draft genome sequences of three Holospora species (Holospora obtusa, Holospora undulata, and Holospora elegans), endonuclear symbiotic bacteria of the ciliate Paramecium caudatum.</title>
        <authorList>
            <person name="Dohra H."/>
            <person name="Tanaka K."/>
            <person name="Suzuki T."/>
            <person name="Fujishima M."/>
            <person name="Suzuki H."/>
        </authorList>
    </citation>
    <scope>NUCLEOTIDE SEQUENCE [LARGE SCALE GENOMIC DNA]</scope>
    <source>
        <strain evidence="9 10">F1</strain>
    </source>
</reference>
<dbReference type="AlphaFoldDB" id="W6TFD4"/>
<dbReference type="EMBL" id="AWTR02000011">
    <property type="protein sequence ID" value="ETZ07704.1"/>
    <property type="molecule type" value="Genomic_DNA"/>
</dbReference>
<dbReference type="eggNOG" id="COG0605">
    <property type="taxonomic scope" value="Bacteria"/>
</dbReference>
<evidence type="ECO:0000256" key="2">
    <source>
        <dbReference type="ARBA" id="ARBA00012682"/>
    </source>
</evidence>
<comment type="caution">
    <text evidence="9">The sequence shown here is derived from an EMBL/GenBank/DDBJ whole genome shotgun (WGS) entry which is preliminary data.</text>
</comment>
<dbReference type="STRING" id="1399147.P618_200092"/>
<evidence type="ECO:0000256" key="1">
    <source>
        <dbReference type="ARBA" id="ARBA00008714"/>
    </source>
</evidence>
<keyword evidence="4 6" id="KW-0560">Oxidoreductase</keyword>
<name>W6TFD4_HOLOB</name>
<dbReference type="OrthoDB" id="9803125at2"/>
<feature type="domain" description="Manganese/iron superoxide dismutase N-terminal" evidence="7">
    <location>
        <begin position="2"/>
        <end position="85"/>
    </location>
</feature>
<dbReference type="SUPFAM" id="SSF46609">
    <property type="entry name" value="Fe,Mn superoxide dismutase (SOD), N-terminal domain"/>
    <property type="match status" value="1"/>
</dbReference>
<proteinExistence type="inferred from homology"/>
<feature type="domain" description="Manganese/iron superoxide dismutase C-terminal" evidence="8">
    <location>
        <begin position="97"/>
        <end position="198"/>
    </location>
</feature>
<dbReference type="InterPro" id="IPR036324">
    <property type="entry name" value="Mn/Fe_SOD_N_sf"/>
</dbReference>
<evidence type="ECO:0000256" key="4">
    <source>
        <dbReference type="ARBA" id="ARBA00023002"/>
    </source>
</evidence>
<evidence type="ECO:0000313" key="9">
    <source>
        <dbReference type="EMBL" id="ETZ07704.1"/>
    </source>
</evidence>
<dbReference type="PANTHER" id="PTHR42769">
    <property type="entry name" value="SUPEROXIDE DISMUTASE"/>
    <property type="match status" value="1"/>
</dbReference>
<keyword evidence="3 5" id="KW-0479">Metal-binding</keyword>
<dbReference type="PIRSF" id="PIRSF000349">
    <property type="entry name" value="SODismutase"/>
    <property type="match status" value="1"/>
</dbReference>
<dbReference type="InterPro" id="IPR001189">
    <property type="entry name" value="Mn/Fe_SOD"/>
</dbReference>
<dbReference type="InterPro" id="IPR019833">
    <property type="entry name" value="Mn/Fe_SOD_BS"/>
</dbReference>
<dbReference type="GO" id="GO:0046872">
    <property type="term" value="F:metal ion binding"/>
    <property type="evidence" value="ECO:0007669"/>
    <property type="project" value="UniProtKB-KW"/>
</dbReference>
<dbReference type="Gene3D" id="1.10.287.990">
    <property type="entry name" value="Fe,Mn superoxide dismutase (SOD) domain"/>
    <property type="match status" value="1"/>
</dbReference>
<dbReference type="RefSeq" id="WP_021827709.1">
    <property type="nucleotide sequence ID" value="NZ_AWTR02000011.1"/>
</dbReference>
<keyword evidence="10" id="KW-1185">Reference proteome</keyword>
<evidence type="ECO:0000259" key="8">
    <source>
        <dbReference type="Pfam" id="PF02777"/>
    </source>
</evidence>
<organism evidence="9 10">
    <name type="scientific">Holospora obtusa F1</name>
    <dbReference type="NCBI Taxonomy" id="1399147"/>
    <lineage>
        <taxon>Bacteria</taxon>
        <taxon>Pseudomonadati</taxon>
        <taxon>Pseudomonadota</taxon>
        <taxon>Alphaproteobacteria</taxon>
        <taxon>Holosporales</taxon>
        <taxon>Holosporaceae</taxon>
        <taxon>Holospora</taxon>
    </lineage>
</organism>
<feature type="binding site" evidence="5">
    <location>
        <position position="78"/>
    </location>
    <ligand>
        <name>Mn(2+)</name>
        <dbReference type="ChEBI" id="CHEBI:29035"/>
    </ligand>
</feature>
<dbReference type="Gene3D" id="3.55.40.20">
    <property type="entry name" value="Iron/manganese superoxide dismutase, C-terminal domain"/>
    <property type="match status" value="1"/>
</dbReference>
<feature type="binding site" evidence="5">
    <location>
        <position position="170"/>
    </location>
    <ligand>
        <name>Mn(2+)</name>
        <dbReference type="ChEBI" id="CHEBI:29035"/>
    </ligand>
</feature>
<dbReference type="Pfam" id="PF00081">
    <property type="entry name" value="Sod_Fe_N"/>
    <property type="match status" value="1"/>
</dbReference>